<protein>
    <recommendedName>
        <fullName evidence="6">L domain-like protein</fullName>
    </recommendedName>
</protein>
<feature type="compositionally biased region" description="Polar residues" evidence="3">
    <location>
        <begin position="31"/>
        <end position="45"/>
    </location>
</feature>
<dbReference type="SMART" id="SM00369">
    <property type="entry name" value="LRR_TYP"/>
    <property type="match status" value="5"/>
</dbReference>
<evidence type="ECO:0000313" key="4">
    <source>
        <dbReference type="EMBL" id="RDX46502.1"/>
    </source>
</evidence>
<keyword evidence="1" id="KW-0433">Leucine-rich repeat</keyword>
<dbReference type="PANTHER" id="PTHR47566">
    <property type="match status" value="1"/>
</dbReference>
<reference evidence="4 5" key="1">
    <citation type="journal article" date="2018" name="Biotechnol. Biofuels">
        <title>Integrative visual omics of the white-rot fungus Polyporus brumalis exposes the biotechnological potential of its oxidative enzymes for delignifying raw plant biomass.</title>
        <authorList>
            <person name="Miyauchi S."/>
            <person name="Rancon A."/>
            <person name="Drula E."/>
            <person name="Hage H."/>
            <person name="Chaduli D."/>
            <person name="Favel A."/>
            <person name="Grisel S."/>
            <person name="Henrissat B."/>
            <person name="Herpoel-Gimbert I."/>
            <person name="Ruiz-Duenas F.J."/>
            <person name="Chevret D."/>
            <person name="Hainaut M."/>
            <person name="Lin J."/>
            <person name="Wang M."/>
            <person name="Pangilinan J."/>
            <person name="Lipzen A."/>
            <person name="Lesage-Meessen L."/>
            <person name="Navarro D."/>
            <person name="Riley R."/>
            <person name="Grigoriev I.V."/>
            <person name="Zhou S."/>
            <person name="Raouche S."/>
            <person name="Rosso M.N."/>
        </authorList>
    </citation>
    <scope>NUCLEOTIDE SEQUENCE [LARGE SCALE GENOMIC DNA]</scope>
    <source>
        <strain evidence="4 5">BRFM 1820</strain>
    </source>
</reference>
<dbReference type="GO" id="GO:1902412">
    <property type="term" value="P:regulation of mitotic cytokinesis"/>
    <property type="evidence" value="ECO:0007669"/>
    <property type="project" value="TreeGrafter"/>
</dbReference>
<dbReference type="PANTHER" id="PTHR47566:SF1">
    <property type="entry name" value="PROTEIN NUD1"/>
    <property type="match status" value="1"/>
</dbReference>
<evidence type="ECO:0008006" key="6">
    <source>
        <dbReference type="Google" id="ProtNLM"/>
    </source>
</evidence>
<feature type="compositionally biased region" description="Polar residues" evidence="3">
    <location>
        <begin position="370"/>
        <end position="389"/>
    </location>
</feature>
<dbReference type="SMART" id="SM00365">
    <property type="entry name" value="LRR_SD22"/>
    <property type="match status" value="5"/>
</dbReference>
<feature type="compositionally biased region" description="Polar residues" evidence="3">
    <location>
        <begin position="198"/>
        <end position="209"/>
    </location>
</feature>
<feature type="region of interest" description="Disordered" evidence="3">
    <location>
        <begin position="106"/>
        <end position="216"/>
    </location>
</feature>
<feature type="region of interest" description="Disordered" evidence="3">
    <location>
        <begin position="283"/>
        <end position="304"/>
    </location>
</feature>
<feature type="compositionally biased region" description="Acidic residues" evidence="3">
    <location>
        <begin position="696"/>
        <end position="707"/>
    </location>
</feature>
<evidence type="ECO:0000313" key="5">
    <source>
        <dbReference type="Proteomes" id="UP000256964"/>
    </source>
</evidence>
<evidence type="ECO:0000256" key="1">
    <source>
        <dbReference type="ARBA" id="ARBA00022614"/>
    </source>
</evidence>
<accession>A0A371D1U3</accession>
<organism evidence="4 5">
    <name type="scientific">Lentinus brumalis</name>
    <dbReference type="NCBI Taxonomy" id="2498619"/>
    <lineage>
        <taxon>Eukaryota</taxon>
        <taxon>Fungi</taxon>
        <taxon>Dikarya</taxon>
        <taxon>Basidiomycota</taxon>
        <taxon>Agaricomycotina</taxon>
        <taxon>Agaricomycetes</taxon>
        <taxon>Polyporales</taxon>
        <taxon>Polyporaceae</taxon>
        <taxon>Lentinus</taxon>
    </lineage>
</organism>
<feature type="compositionally biased region" description="Polar residues" evidence="3">
    <location>
        <begin position="422"/>
        <end position="440"/>
    </location>
</feature>
<feature type="region of interest" description="Disordered" evidence="3">
    <location>
        <begin position="904"/>
        <end position="969"/>
    </location>
</feature>
<dbReference type="EMBL" id="KZ857426">
    <property type="protein sequence ID" value="RDX46502.1"/>
    <property type="molecule type" value="Genomic_DNA"/>
</dbReference>
<feature type="region of interest" description="Disordered" evidence="3">
    <location>
        <begin position="789"/>
        <end position="885"/>
    </location>
</feature>
<feature type="compositionally biased region" description="Basic and acidic residues" evidence="3">
    <location>
        <begin position="644"/>
        <end position="679"/>
    </location>
</feature>
<dbReference type="GO" id="GO:0061499">
    <property type="term" value="C:outer plaque of mitotic spindle pole body"/>
    <property type="evidence" value="ECO:0007669"/>
    <property type="project" value="TreeGrafter"/>
</dbReference>
<feature type="region of interest" description="Disordered" evidence="3">
    <location>
        <begin position="329"/>
        <end position="389"/>
    </location>
</feature>
<feature type="region of interest" description="Disordered" evidence="3">
    <location>
        <begin position="419"/>
        <end position="472"/>
    </location>
</feature>
<dbReference type="InterPro" id="IPR025875">
    <property type="entry name" value="Leu-rich_rpt_4"/>
</dbReference>
<evidence type="ECO:0000256" key="2">
    <source>
        <dbReference type="ARBA" id="ARBA00022737"/>
    </source>
</evidence>
<feature type="compositionally biased region" description="Polar residues" evidence="3">
    <location>
        <begin position="1396"/>
        <end position="1410"/>
    </location>
</feature>
<dbReference type="PROSITE" id="PS51450">
    <property type="entry name" value="LRR"/>
    <property type="match status" value="3"/>
</dbReference>
<dbReference type="GO" id="GO:0035591">
    <property type="term" value="F:signaling adaptor activity"/>
    <property type="evidence" value="ECO:0007669"/>
    <property type="project" value="TreeGrafter"/>
</dbReference>
<feature type="compositionally biased region" description="Basic and acidic residues" evidence="3">
    <location>
        <begin position="343"/>
        <end position="359"/>
    </location>
</feature>
<dbReference type="GO" id="GO:0031028">
    <property type="term" value="P:septation initiation signaling"/>
    <property type="evidence" value="ECO:0007669"/>
    <property type="project" value="TreeGrafter"/>
</dbReference>
<keyword evidence="5" id="KW-1185">Reference proteome</keyword>
<dbReference type="InterPro" id="IPR032675">
    <property type="entry name" value="LRR_dom_sf"/>
</dbReference>
<feature type="compositionally biased region" description="Polar residues" evidence="3">
    <location>
        <begin position="331"/>
        <end position="341"/>
    </location>
</feature>
<proteinExistence type="predicted"/>
<dbReference type="Pfam" id="PF12799">
    <property type="entry name" value="LRR_4"/>
    <property type="match status" value="1"/>
</dbReference>
<feature type="region of interest" description="Disordered" evidence="3">
    <location>
        <begin position="245"/>
        <end position="265"/>
    </location>
</feature>
<feature type="compositionally biased region" description="Pro residues" evidence="3">
    <location>
        <begin position="185"/>
        <end position="194"/>
    </location>
</feature>
<dbReference type="OrthoDB" id="7451790at2759"/>
<name>A0A371D1U3_9APHY</name>
<keyword evidence="2" id="KW-0677">Repeat</keyword>
<dbReference type="InterPro" id="IPR052574">
    <property type="entry name" value="CDIRP"/>
</dbReference>
<sequence>MSSAQPKPAWLTDELADVDGIDWEDDDQSADFDQSGSELSFTQPLGSVLVRNSDLGSPHDGPESDNSGGTFIVREEMPTVPLLPKTPGRNKKPIVKDFFSPLALEKMFEPPSPPHSATSLPPQTLRSTAAPSVRSRLSQVHVPPSEPSLMEEDEEDRPISAANVQPRDGLKVDDAQAQFTFTAPRPSPFNPAGPLPEAQSTPGPTNPSRFLNAPPTDPRLRLFQFQYDTFTRDHLSAMVDSIAVNTPSGEGPPTTRGSQLSTPSGLFPINESEASFSRLRSAKRVKLSPASDFSGEKGDGAAIIMRPNSRRDYVGESRNLMEQIRKARDFSTVSTVATSRSPGADRIDSPEDHVKEPPQRRPSFLAVPDNGSSKDPTPNGTVSSKQSGYSSLGFRQQAQNMKGSKQASHLHDDDITEASIVSADNTVPSLRSRNGDTNTLARRPSGKQRTTASPRKARHTHSARPSEDLTRDLTGDFTRMSLESSNMLAQFPSPPAETDVSSAPPPVSPPSPVKPSPGLLAPPTSGAVPAYPSSSVRAGRNEDMTRFVSSSTASGTTLTVGSAESFVKHAGPKPSTQLHITQIKPSDVGELPERVGKMVFDRVMMRWVKATAMATAGMTEAHGDAGAGLGASVASHTGAEPDPDIDRGEESEDPFRDIESLREDDSEHHTEGSEGHAEREDEDDSMAMEKSRIEDVFSEVEDAEEAELTSFSTDGPSQDLIHAGDEGEPVDSLFTDSDASASDDEREDGTGSTVPTATMDLPLERPDANPAFADEFMVEPVYGDTPPRFLVGAPRGPAGPSVVAATPLPASRSSTSITPMSVLKGNKMQTPANRRGHRRSVSFSDGKRDGPIRGIGRNIPTPDGSALGDDDSPLPSGSRAVDRSNAVLVPSARSKRIANLLDDLENADFEEDSPSKGSSSSRPPTDEMRPMQPRRPNTAPGSASGSARHASQRLFSRSADPQTPRGMSGNATFLTECSFGVAHDRLVQVITDVQPFEPHWEELTSIDLSGRNIDSTARLKEFLPKLDSLSLNSNQLSWLSGVPSTVRTLSVASNLLTGVTSFSHLLNLENLDISRNQVDSLRQLECLKHLRELRADGNHIANVDGLQKMDGLIKLSLQGNVIREIDLNDFRWTRLEMLNLSHNRLSSIGGLASVPSLVALNLDNNLLGEFEPEVAMPRLRILRLSGNRLQTLNATPFPNLRTLYADNNSLGSIVKAYRLTKLENLSVRNQSGRAGLSISIRDVRDVKRLYLSGNPLKPGFLSEPCYHLVYLELAACRLITLPADFSRMVPNVRVLNLNYNFIEDPRPLEGLTRLRKLTIIGSRIKGAKQLVRMVRGMKDIEMIDFRMNPCTLGWYLPLLVKDVPGALQPSDGDRAGDLPALEPGPIGGARPEENNRQGSSRAPQAVPGSSSRREHRQHTEADAPLSQAGRGRSSSTTVMLPDASDGEVQKPRKERGQKELVWRELDAKFRRDLPDESYVGRLAYRGLVMRACPNISMLDGIEVERKERDKAERLLRSIFGAGKAKDAGLSGMTMEVEGS</sequence>
<feature type="region of interest" description="Disordered" evidence="3">
    <location>
        <begin position="23"/>
        <end position="94"/>
    </location>
</feature>
<feature type="region of interest" description="Disordered" evidence="3">
    <location>
        <begin position="489"/>
        <end position="537"/>
    </location>
</feature>
<dbReference type="STRING" id="139420.A0A371D1U3"/>
<gene>
    <name evidence="4" type="ORF">OH76DRAFT_1457148</name>
</gene>
<dbReference type="Proteomes" id="UP000256964">
    <property type="component" value="Unassembled WGS sequence"/>
</dbReference>
<feature type="compositionally biased region" description="Polar residues" evidence="3">
    <location>
        <begin position="115"/>
        <end position="138"/>
    </location>
</feature>
<dbReference type="SUPFAM" id="SSF52058">
    <property type="entry name" value="L domain-like"/>
    <property type="match status" value="1"/>
</dbReference>
<feature type="region of interest" description="Disordered" evidence="3">
    <location>
        <begin position="1369"/>
        <end position="1457"/>
    </location>
</feature>
<dbReference type="SUPFAM" id="SSF52047">
    <property type="entry name" value="RNI-like"/>
    <property type="match status" value="1"/>
</dbReference>
<feature type="compositionally biased region" description="Basic and acidic residues" evidence="3">
    <location>
        <begin position="1447"/>
        <end position="1457"/>
    </location>
</feature>
<dbReference type="Gene3D" id="3.80.10.10">
    <property type="entry name" value="Ribonuclease Inhibitor"/>
    <property type="match status" value="3"/>
</dbReference>
<feature type="region of interest" description="Disordered" evidence="3">
    <location>
        <begin position="627"/>
        <end position="768"/>
    </location>
</feature>
<dbReference type="InterPro" id="IPR001611">
    <property type="entry name" value="Leu-rich_rpt"/>
</dbReference>
<evidence type="ECO:0000256" key="3">
    <source>
        <dbReference type="SAM" id="MobiDB-lite"/>
    </source>
</evidence>
<feature type="compositionally biased region" description="Polar residues" evidence="3">
    <location>
        <begin position="255"/>
        <end position="264"/>
    </location>
</feature>
<feature type="compositionally biased region" description="Pro residues" evidence="3">
    <location>
        <begin position="503"/>
        <end position="515"/>
    </location>
</feature>
<dbReference type="InterPro" id="IPR003591">
    <property type="entry name" value="Leu-rich_rpt_typical-subtyp"/>
</dbReference>